<dbReference type="SMART" id="SM00382">
    <property type="entry name" value="AAA"/>
    <property type="match status" value="1"/>
</dbReference>
<evidence type="ECO:0000259" key="8">
    <source>
        <dbReference type="SMART" id="SM00382"/>
    </source>
</evidence>
<evidence type="ECO:0000256" key="1">
    <source>
        <dbReference type="ARBA" id="ARBA00012417"/>
    </source>
</evidence>
<dbReference type="Pfam" id="PF13177">
    <property type="entry name" value="DNA_pol3_delta2"/>
    <property type="match status" value="1"/>
</dbReference>
<dbReference type="SUPFAM" id="SSF48019">
    <property type="entry name" value="post-AAA+ oligomerization domain-like"/>
    <property type="match status" value="1"/>
</dbReference>
<keyword evidence="6" id="KW-0239">DNA-directed DNA polymerase</keyword>
<dbReference type="InterPro" id="IPR027417">
    <property type="entry name" value="P-loop_NTPase"/>
</dbReference>
<keyword evidence="4" id="KW-0548">Nucleotidyltransferase</keyword>
<comment type="caution">
    <text evidence="9">The sequence shown here is derived from an EMBL/GenBank/DDBJ whole genome shotgun (WGS) entry which is preliminary data.</text>
</comment>
<dbReference type="GO" id="GO:0008408">
    <property type="term" value="F:3'-5' exonuclease activity"/>
    <property type="evidence" value="ECO:0007669"/>
    <property type="project" value="InterPro"/>
</dbReference>
<organism evidence="9 10">
    <name type="scientific">Entotheonella factor</name>
    <dbReference type="NCBI Taxonomy" id="1429438"/>
    <lineage>
        <taxon>Bacteria</taxon>
        <taxon>Pseudomonadati</taxon>
        <taxon>Nitrospinota/Tectimicrobiota group</taxon>
        <taxon>Candidatus Tectimicrobiota</taxon>
        <taxon>Candidatus Entotheonellia</taxon>
        <taxon>Candidatus Entotheonellales</taxon>
        <taxon>Candidatus Entotheonellaceae</taxon>
        <taxon>Candidatus Entotheonella</taxon>
    </lineage>
</organism>
<dbReference type="FunFam" id="3.40.50.300:FF:001255">
    <property type="entry name" value="DNA polymerase III subunit delta"/>
    <property type="match status" value="1"/>
</dbReference>
<dbReference type="HOGENOM" id="CLU_006229_4_5_7"/>
<dbReference type="CDD" id="cd00009">
    <property type="entry name" value="AAA"/>
    <property type="match status" value="1"/>
</dbReference>
<dbReference type="GO" id="GO:0003887">
    <property type="term" value="F:DNA-directed DNA polymerase activity"/>
    <property type="evidence" value="ECO:0007669"/>
    <property type="project" value="UniProtKB-KW"/>
</dbReference>
<evidence type="ECO:0000256" key="6">
    <source>
        <dbReference type="ARBA" id="ARBA00022932"/>
    </source>
</evidence>
<dbReference type="Proteomes" id="UP000019141">
    <property type="component" value="Unassembled WGS sequence"/>
</dbReference>
<dbReference type="InterPro" id="IPR015199">
    <property type="entry name" value="DNA_pol_III_delta_C"/>
</dbReference>
<dbReference type="PANTHER" id="PTHR11669:SF8">
    <property type="entry name" value="DNA POLYMERASE III SUBUNIT DELTA"/>
    <property type="match status" value="1"/>
</dbReference>
<keyword evidence="10" id="KW-1185">Reference proteome</keyword>
<dbReference type="Gene3D" id="1.20.272.10">
    <property type="match status" value="1"/>
</dbReference>
<comment type="catalytic activity">
    <reaction evidence="7">
        <text>DNA(n) + a 2'-deoxyribonucleoside 5'-triphosphate = DNA(n+1) + diphosphate</text>
        <dbReference type="Rhea" id="RHEA:22508"/>
        <dbReference type="Rhea" id="RHEA-COMP:17339"/>
        <dbReference type="Rhea" id="RHEA-COMP:17340"/>
        <dbReference type="ChEBI" id="CHEBI:33019"/>
        <dbReference type="ChEBI" id="CHEBI:61560"/>
        <dbReference type="ChEBI" id="CHEBI:173112"/>
        <dbReference type="EC" id="2.7.7.7"/>
    </reaction>
</comment>
<keyword evidence="3" id="KW-0808">Transferase</keyword>
<dbReference type="GO" id="GO:0009360">
    <property type="term" value="C:DNA polymerase III complex"/>
    <property type="evidence" value="ECO:0007669"/>
    <property type="project" value="InterPro"/>
</dbReference>
<proteinExistence type="predicted"/>
<evidence type="ECO:0000256" key="7">
    <source>
        <dbReference type="ARBA" id="ARBA00049244"/>
    </source>
</evidence>
<keyword evidence="5" id="KW-0235">DNA replication</keyword>
<dbReference type="NCBIfam" id="TIGR00678">
    <property type="entry name" value="holB"/>
    <property type="match status" value="1"/>
</dbReference>
<dbReference type="AlphaFoldDB" id="W4LHT8"/>
<reference evidence="9 10" key="1">
    <citation type="journal article" date="2014" name="Nature">
        <title>An environmental bacterial taxon with a large and distinct metabolic repertoire.</title>
        <authorList>
            <person name="Wilson M.C."/>
            <person name="Mori T."/>
            <person name="Ruckert C."/>
            <person name="Uria A.R."/>
            <person name="Helf M.J."/>
            <person name="Takada K."/>
            <person name="Gernert C."/>
            <person name="Steffens U.A."/>
            <person name="Heycke N."/>
            <person name="Schmitt S."/>
            <person name="Rinke C."/>
            <person name="Helfrich E.J."/>
            <person name="Brachmann A.O."/>
            <person name="Gurgui C."/>
            <person name="Wakimoto T."/>
            <person name="Kracht M."/>
            <person name="Crusemann M."/>
            <person name="Hentschel U."/>
            <person name="Abe I."/>
            <person name="Matsunaga S."/>
            <person name="Kalinowski J."/>
            <person name="Takeyama H."/>
            <person name="Piel J."/>
        </authorList>
    </citation>
    <scope>NUCLEOTIDE SEQUENCE [LARGE SCALE GENOMIC DNA]</scope>
    <source>
        <strain evidence="10">TSY1</strain>
    </source>
</reference>
<dbReference type="InterPro" id="IPR004622">
    <property type="entry name" value="DNA_pol_HolB"/>
</dbReference>
<evidence type="ECO:0000256" key="2">
    <source>
        <dbReference type="ARBA" id="ARBA00014363"/>
    </source>
</evidence>
<evidence type="ECO:0000256" key="4">
    <source>
        <dbReference type="ARBA" id="ARBA00022695"/>
    </source>
</evidence>
<dbReference type="GO" id="GO:0006261">
    <property type="term" value="P:DNA-templated DNA replication"/>
    <property type="evidence" value="ECO:0007669"/>
    <property type="project" value="TreeGrafter"/>
</dbReference>
<evidence type="ECO:0000256" key="5">
    <source>
        <dbReference type="ARBA" id="ARBA00022705"/>
    </source>
</evidence>
<name>W4LHT8_ENTF1</name>
<sequence length="327" mass="36499">MALHDVLGQEQALRLLRNALEHARLAHAYLFAGPPGVGKHLTARQFAKAVSCPVETTEACDTCTACKKIDADNHPDVLDITPDGTSIRIEQIRTIQQRLSYRPYEQDRIVIIVDGCELLTPPATNALLKTLEEPPGHALLLLLTSHKTALPLTITSRCQLVPFRALSPAHLRTILERQDLEREDATLSVMMARGGLTTSEQIAAALEVRSQAHTLLADMLQNNPQAVFLRARQLAGKRDQCEALFDWLILLCRDLVMLNVAPSRPLYNDDLRSDLEPLARQVTVDPLLETCTLAEQLRQYLGMNLNPQLVFERFVMRFEQLVGQPPG</sequence>
<evidence type="ECO:0000313" key="10">
    <source>
        <dbReference type="Proteomes" id="UP000019141"/>
    </source>
</evidence>
<dbReference type="EMBL" id="AZHW01000659">
    <property type="protein sequence ID" value="ETW97479.1"/>
    <property type="molecule type" value="Genomic_DNA"/>
</dbReference>
<dbReference type="InterPro" id="IPR003593">
    <property type="entry name" value="AAA+_ATPase"/>
</dbReference>
<dbReference type="Pfam" id="PF09115">
    <property type="entry name" value="DNApol3-delta_C"/>
    <property type="match status" value="1"/>
</dbReference>
<evidence type="ECO:0000256" key="3">
    <source>
        <dbReference type="ARBA" id="ARBA00022679"/>
    </source>
</evidence>
<dbReference type="SUPFAM" id="SSF52540">
    <property type="entry name" value="P-loop containing nucleoside triphosphate hydrolases"/>
    <property type="match status" value="1"/>
</dbReference>
<dbReference type="PANTHER" id="PTHR11669">
    <property type="entry name" value="REPLICATION FACTOR C / DNA POLYMERASE III GAMMA-TAU SUBUNIT"/>
    <property type="match status" value="1"/>
</dbReference>
<dbReference type="EC" id="2.7.7.7" evidence="1"/>
<dbReference type="InterPro" id="IPR050238">
    <property type="entry name" value="DNA_Rep/Repair_Clamp_Loader"/>
</dbReference>
<gene>
    <name evidence="9" type="ORF">ETSY1_22495</name>
</gene>
<feature type="domain" description="AAA+ ATPase" evidence="8">
    <location>
        <begin position="25"/>
        <end position="166"/>
    </location>
</feature>
<protein>
    <recommendedName>
        <fullName evidence="2">DNA polymerase III subunit delta'</fullName>
        <ecNumber evidence="1">2.7.7.7</ecNumber>
    </recommendedName>
</protein>
<dbReference type="Gene3D" id="3.40.50.300">
    <property type="entry name" value="P-loop containing nucleotide triphosphate hydrolases"/>
    <property type="match status" value="1"/>
</dbReference>
<dbReference type="InterPro" id="IPR008921">
    <property type="entry name" value="DNA_pol3_clamp-load_cplx_C"/>
</dbReference>
<accession>W4LHT8</accession>
<evidence type="ECO:0000313" key="9">
    <source>
        <dbReference type="EMBL" id="ETW97479.1"/>
    </source>
</evidence>
<dbReference type="GO" id="GO:0003677">
    <property type="term" value="F:DNA binding"/>
    <property type="evidence" value="ECO:0007669"/>
    <property type="project" value="InterPro"/>
</dbReference>